<evidence type="ECO:0000313" key="5">
    <source>
        <dbReference type="Proteomes" id="UP000292702"/>
    </source>
</evidence>
<dbReference type="OrthoDB" id="3208947at2759"/>
<evidence type="ECO:0000313" key="4">
    <source>
        <dbReference type="EMBL" id="TCD68755.1"/>
    </source>
</evidence>
<feature type="domain" description="F-box" evidence="3">
    <location>
        <begin position="87"/>
        <end position="134"/>
    </location>
</feature>
<feature type="compositionally biased region" description="Pro residues" evidence="2">
    <location>
        <begin position="200"/>
        <end position="212"/>
    </location>
</feature>
<feature type="coiled-coil region" evidence="1">
    <location>
        <begin position="23"/>
        <end position="82"/>
    </location>
</feature>
<dbReference type="SUPFAM" id="SSF81383">
    <property type="entry name" value="F-box domain"/>
    <property type="match status" value="1"/>
</dbReference>
<dbReference type="InterPro" id="IPR032675">
    <property type="entry name" value="LRR_dom_sf"/>
</dbReference>
<dbReference type="Pfam" id="PF12937">
    <property type="entry name" value="F-box-like"/>
    <property type="match status" value="1"/>
</dbReference>
<organism evidence="4 5">
    <name type="scientific">Steccherinum ochraceum</name>
    <dbReference type="NCBI Taxonomy" id="92696"/>
    <lineage>
        <taxon>Eukaryota</taxon>
        <taxon>Fungi</taxon>
        <taxon>Dikarya</taxon>
        <taxon>Basidiomycota</taxon>
        <taxon>Agaricomycotina</taxon>
        <taxon>Agaricomycetes</taxon>
        <taxon>Polyporales</taxon>
        <taxon>Steccherinaceae</taxon>
        <taxon>Steccherinum</taxon>
    </lineage>
</organism>
<dbReference type="STRING" id="92696.A0A4R0RR86"/>
<sequence>MASSSSPMLSCLRFPEPPTHTSLQEARRELATQQKSAQDLDNKIQDAEDHLARLIHESKCAIRQMVQEKETLEKDMAQMRAYISPIKRLPHELLRHIFYMNFEDYPCCAWVLAAVCKLWRRLALSMPRIWSKIRLVTTQDSSADIIRLWLERSGVNTPLDIEIFLKSSNPQSSSNSRRRRASSSPVGDGWPTPWPEAAWMPPPPPPPAGGPPPPITAYVDFAAHGGTVIPLALPAQAFDPLVGIPVTTERSTSTSPLTKTRASMHWGYIAFYYLTEQMHRWERFVFRFDKKFASIAALKNVTGDAPMLKEFEVSCAEPAFAGDWTWLPCAKPNTTHHIPELHSLTLQYVPFKWSAPMLSNLRNLSLRTLPTTQIALDRILYMISQSPALESLSLHFSAVNSAVLPLMPTALQHLHSFSIGGHYLLNTLVDSLSLPNLQSLTIDVDGRDPVEDTIANLVARSNSPPLTTLSLAYATNSGSASGIYYATGSMIASWHFLRELDHLRTLQVGGISFETFLTSLTFPDDENGQEKWLCPNLTTLAMRGCHTHGEGVSKLVHMIEARNPDTAAGHTAVAANGVVPTRVKRLEVHECVTTGLDVMTWLQTRVDEVVCSEPAFDR</sequence>
<evidence type="ECO:0000256" key="2">
    <source>
        <dbReference type="SAM" id="MobiDB-lite"/>
    </source>
</evidence>
<name>A0A4R0RR86_9APHY</name>
<dbReference type="InterPro" id="IPR001810">
    <property type="entry name" value="F-box_dom"/>
</dbReference>
<protein>
    <recommendedName>
        <fullName evidence="3">F-box domain-containing protein</fullName>
    </recommendedName>
</protein>
<reference evidence="4 5" key="1">
    <citation type="submission" date="2018-11" db="EMBL/GenBank/DDBJ databases">
        <title>Genome assembly of Steccherinum ochraceum LE-BIN_3174, the white-rot fungus of the Steccherinaceae family (The Residual Polyporoid clade, Polyporales, Basidiomycota).</title>
        <authorList>
            <person name="Fedorova T.V."/>
            <person name="Glazunova O.A."/>
            <person name="Landesman E.O."/>
            <person name="Moiseenko K.V."/>
            <person name="Psurtseva N.V."/>
            <person name="Savinova O.S."/>
            <person name="Shakhova N.V."/>
            <person name="Tyazhelova T.V."/>
            <person name="Vasina D.V."/>
        </authorList>
    </citation>
    <scope>NUCLEOTIDE SEQUENCE [LARGE SCALE GENOMIC DNA]</scope>
    <source>
        <strain evidence="4 5">LE-BIN_3174</strain>
    </source>
</reference>
<dbReference type="InterPro" id="IPR036047">
    <property type="entry name" value="F-box-like_dom_sf"/>
</dbReference>
<accession>A0A4R0RR86</accession>
<comment type="caution">
    <text evidence="4">The sequence shown here is derived from an EMBL/GenBank/DDBJ whole genome shotgun (WGS) entry which is preliminary data.</text>
</comment>
<dbReference type="Gene3D" id="3.80.10.10">
    <property type="entry name" value="Ribonuclease Inhibitor"/>
    <property type="match status" value="1"/>
</dbReference>
<dbReference type="AlphaFoldDB" id="A0A4R0RR86"/>
<dbReference type="Gene3D" id="1.20.1280.50">
    <property type="match status" value="1"/>
</dbReference>
<keyword evidence="5" id="KW-1185">Reference proteome</keyword>
<gene>
    <name evidence="4" type="ORF">EIP91_009901</name>
</gene>
<dbReference type="SUPFAM" id="SSF52047">
    <property type="entry name" value="RNI-like"/>
    <property type="match status" value="1"/>
</dbReference>
<proteinExistence type="predicted"/>
<feature type="region of interest" description="Disordered" evidence="2">
    <location>
        <begin position="169"/>
        <end position="212"/>
    </location>
</feature>
<evidence type="ECO:0000256" key="1">
    <source>
        <dbReference type="SAM" id="Coils"/>
    </source>
</evidence>
<keyword evidence="1" id="KW-0175">Coiled coil</keyword>
<evidence type="ECO:0000259" key="3">
    <source>
        <dbReference type="Pfam" id="PF12937"/>
    </source>
</evidence>
<dbReference type="EMBL" id="RWJN01000058">
    <property type="protein sequence ID" value="TCD68755.1"/>
    <property type="molecule type" value="Genomic_DNA"/>
</dbReference>
<dbReference type="Proteomes" id="UP000292702">
    <property type="component" value="Unassembled WGS sequence"/>
</dbReference>